<dbReference type="InterPro" id="IPR011701">
    <property type="entry name" value="MFS"/>
</dbReference>
<keyword evidence="2" id="KW-1003">Cell membrane</keyword>
<evidence type="ECO:0000256" key="5">
    <source>
        <dbReference type="ARBA" id="ARBA00023136"/>
    </source>
</evidence>
<evidence type="ECO:0000313" key="7">
    <source>
        <dbReference type="EMBL" id="MBM2623163.1"/>
    </source>
</evidence>
<keyword evidence="8" id="KW-1185">Reference proteome</keyword>
<feature type="transmembrane region" description="Helical" evidence="6">
    <location>
        <begin position="239"/>
        <end position="258"/>
    </location>
</feature>
<comment type="subcellular location">
    <subcellularLocation>
        <location evidence="1">Cell membrane</location>
        <topology evidence="1">Multi-pass membrane protein</topology>
    </subcellularLocation>
</comment>
<proteinExistence type="predicted"/>
<evidence type="ECO:0000313" key="8">
    <source>
        <dbReference type="Proteomes" id="UP000632138"/>
    </source>
</evidence>
<dbReference type="Proteomes" id="UP000632138">
    <property type="component" value="Unassembled WGS sequence"/>
</dbReference>
<feature type="transmembrane region" description="Helical" evidence="6">
    <location>
        <begin position="327"/>
        <end position="354"/>
    </location>
</feature>
<keyword evidence="5 6" id="KW-0472">Membrane</keyword>
<dbReference type="EMBL" id="JAENHP010000032">
    <property type="protein sequence ID" value="MBM2623163.1"/>
    <property type="molecule type" value="Genomic_DNA"/>
</dbReference>
<feature type="transmembrane region" description="Helical" evidence="6">
    <location>
        <begin position="289"/>
        <end position="315"/>
    </location>
</feature>
<evidence type="ECO:0000256" key="1">
    <source>
        <dbReference type="ARBA" id="ARBA00004651"/>
    </source>
</evidence>
<organism evidence="7 8">
    <name type="scientific">Paractinoplanes ovalisporus</name>
    <dbReference type="NCBI Taxonomy" id="2810368"/>
    <lineage>
        <taxon>Bacteria</taxon>
        <taxon>Bacillati</taxon>
        <taxon>Actinomycetota</taxon>
        <taxon>Actinomycetes</taxon>
        <taxon>Micromonosporales</taxon>
        <taxon>Micromonosporaceae</taxon>
        <taxon>Paractinoplanes</taxon>
    </lineage>
</organism>
<evidence type="ECO:0000256" key="2">
    <source>
        <dbReference type="ARBA" id="ARBA00022475"/>
    </source>
</evidence>
<feature type="transmembrane region" description="Helical" evidence="6">
    <location>
        <begin position="265"/>
        <end position="283"/>
    </location>
</feature>
<dbReference type="Gene3D" id="1.20.1250.20">
    <property type="entry name" value="MFS general substrate transporter like domains"/>
    <property type="match status" value="1"/>
</dbReference>
<comment type="caution">
    <text evidence="7">The sequence shown here is derived from an EMBL/GenBank/DDBJ whole genome shotgun (WGS) entry which is preliminary data.</text>
</comment>
<dbReference type="PANTHER" id="PTHR23513:SF6">
    <property type="entry name" value="MAJOR FACILITATOR SUPERFAMILY ASSOCIATED DOMAIN-CONTAINING PROTEIN"/>
    <property type="match status" value="1"/>
</dbReference>
<feature type="transmembrane region" description="Helical" evidence="6">
    <location>
        <begin position="88"/>
        <end position="115"/>
    </location>
</feature>
<dbReference type="SUPFAM" id="SSF103473">
    <property type="entry name" value="MFS general substrate transporter"/>
    <property type="match status" value="1"/>
</dbReference>
<reference evidence="7 8" key="1">
    <citation type="submission" date="2021-01" db="EMBL/GenBank/DDBJ databases">
        <title>Actinoplanes sp. nov. LDG1-06 isolated from lichen.</title>
        <authorList>
            <person name="Saeng-In P."/>
            <person name="Phongsopitanun W."/>
            <person name="Kanchanasin P."/>
            <person name="Yuki M."/>
            <person name="Kudo T."/>
            <person name="Ohkuma M."/>
            <person name="Tanasupawat S."/>
        </authorList>
    </citation>
    <scope>NUCLEOTIDE SEQUENCE [LARGE SCALE GENOMIC DNA]</scope>
    <source>
        <strain evidence="7 8">LDG1-06</strain>
    </source>
</reference>
<dbReference type="PANTHER" id="PTHR23513">
    <property type="entry name" value="INTEGRAL MEMBRANE EFFLUX PROTEIN-RELATED"/>
    <property type="match status" value="1"/>
</dbReference>
<keyword evidence="4 6" id="KW-1133">Transmembrane helix</keyword>
<dbReference type="RefSeq" id="WP_203383514.1">
    <property type="nucleotide sequence ID" value="NZ_JAENHP010000032.1"/>
</dbReference>
<feature type="transmembrane region" description="Helical" evidence="6">
    <location>
        <begin position="205"/>
        <end position="227"/>
    </location>
</feature>
<evidence type="ECO:0000256" key="6">
    <source>
        <dbReference type="SAM" id="Phobius"/>
    </source>
</evidence>
<evidence type="ECO:0000256" key="4">
    <source>
        <dbReference type="ARBA" id="ARBA00022989"/>
    </source>
</evidence>
<name>A0ABS2ATW5_9ACTN</name>
<accession>A0ABS2ATW5</accession>
<feature type="transmembrane region" description="Helical" evidence="6">
    <location>
        <begin position="158"/>
        <end position="177"/>
    </location>
</feature>
<feature type="transmembrane region" description="Helical" evidence="6">
    <location>
        <begin position="48"/>
        <end position="68"/>
    </location>
</feature>
<evidence type="ECO:0000256" key="3">
    <source>
        <dbReference type="ARBA" id="ARBA00022692"/>
    </source>
</evidence>
<keyword evidence="3 6" id="KW-0812">Transmembrane</keyword>
<protein>
    <submittedName>
        <fullName evidence="7">MFS transporter</fullName>
    </submittedName>
</protein>
<feature type="transmembrane region" description="Helical" evidence="6">
    <location>
        <begin position="360"/>
        <end position="382"/>
    </location>
</feature>
<sequence length="386" mass="39984">MPSSLWQNSDFRRLWAAQTASQLGEHASLVVLPLLAVLTLDVGAGELGVLRATGQAPMLLALVAGVWVDRLRTRTVMVLADLGRASALVVVAFAAVTLPLLLAVAFVIGALSVLFDVAYQASLVRLVRRDQLIRGNSALEGTRSAAQMAGPALGGLPFAAPVAAALFAVSSGFLARIRHRETVPPHRPGSGLGVRFVARDPLLRTIGLASAAFQFFLAATMTAYLLFLPRELHLSGATIGLILAATGPGALIGSLLAARLNGGRVLIVAALLGDGTFLVVPALQPGSPFTIAALVAVNLVFGAFGQLVNVLVMAIRQSATPDAMQGRVAATITFAGMGMTPFGSLLGGYLAGAWDLRTGMLVTAAGMLLSPLLMAFSPLRLLQDKS</sequence>
<dbReference type="InterPro" id="IPR036259">
    <property type="entry name" value="MFS_trans_sf"/>
</dbReference>
<dbReference type="Pfam" id="PF07690">
    <property type="entry name" value="MFS_1"/>
    <property type="match status" value="1"/>
</dbReference>
<dbReference type="CDD" id="cd06173">
    <property type="entry name" value="MFS_MefA_like"/>
    <property type="match status" value="1"/>
</dbReference>
<gene>
    <name evidence="7" type="ORF">JIG36_47470</name>
</gene>